<dbReference type="GO" id="GO:0003984">
    <property type="term" value="F:acetolactate synthase activity"/>
    <property type="evidence" value="ECO:0007669"/>
    <property type="project" value="TreeGrafter"/>
</dbReference>
<dbReference type="Pfam" id="PF02775">
    <property type="entry name" value="TPP_enzyme_C"/>
    <property type="match status" value="1"/>
</dbReference>
<dbReference type="Proteomes" id="UP000223606">
    <property type="component" value="Chromosome 1"/>
</dbReference>
<keyword evidence="5" id="KW-0436">Ligase</keyword>
<evidence type="ECO:0000259" key="3">
    <source>
        <dbReference type="Pfam" id="PF02775"/>
    </source>
</evidence>
<dbReference type="EC" id="4.1.1.47" evidence="5"/>
<dbReference type="Gene3D" id="3.40.50.970">
    <property type="match status" value="2"/>
</dbReference>
<evidence type="ECO:0000313" key="5">
    <source>
        <dbReference type="EMBL" id="SON53884.1"/>
    </source>
</evidence>
<dbReference type="InterPro" id="IPR012001">
    <property type="entry name" value="Thiamin_PyroP_enz_TPP-bd_dom"/>
</dbReference>
<dbReference type="SUPFAM" id="SSF52467">
    <property type="entry name" value="DHS-like NAD/FAD-binding domain"/>
    <property type="match status" value="1"/>
</dbReference>
<protein>
    <submittedName>
        <fullName evidence="5">Glyoxylate carboligase</fullName>
        <ecNumber evidence="5">4.1.1.47</ecNumber>
    </submittedName>
</protein>
<keyword evidence="6" id="KW-1185">Reference proteome</keyword>
<sequence>MSEEKYGSDVMVEVIRSFGIPYISLNPGASFRGLHDSLVNWEGGGPELICCQHEKVAIGVAHGYAKVTGRPMAVALHDLVGLLQSTMGVYYAFHDRVPMLVLGGSGPADTARRRPGIDWFHSANVQGNAVRDYVKWDDEPRSLPATAESLTRGWNIAQTGPAGPVYISLDADLQEQKLDEEISVPDPALFSLPTPPGADPEAIGRLAQALMNAERPVIVAGFAGRDPRAFDLIPMLAEITASAVIDTGARLNMPNRHPLNLTGTDVVANADLVLFLDCKDGENAVTSVDASTRVVTSKLAPGTRCMALGFNHTGIRGWSHDFGRLLPMELDVTADTISALPQLVDLCRTLRLGSSSSEERRREQRRAMLGARHAERWASWQEQAEAVADQSPVSTSRLAREVWEVVRNYDWVLTAGTSRGWAKKIWDFDKHYRHPGDSLGTATQIGISLGVALAHKGTGRLVVDLQPDGDLMFDLGTLWVAAYYKIPMLVVMVNNRAYYNDWAHQEHMAVQRGRPVENAYIGMEIDGPAPDFASIARAQGWWAEGPIDKPEDLRAALERAAEIVATTGQPALVDIVTQLT</sequence>
<feature type="domain" description="Thiamine pyrophosphate enzyme TPP-binding" evidence="3">
    <location>
        <begin position="415"/>
        <end position="575"/>
    </location>
</feature>
<gene>
    <name evidence="5" type="primary">gcl</name>
    <name evidence="5" type="ORF">HDIA_0343</name>
</gene>
<keyword evidence="2" id="KW-0786">Thiamine pyrophosphate</keyword>
<dbReference type="GO" id="GO:0009028">
    <property type="term" value="F:tartronate-semialdehyde synthase activity"/>
    <property type="evidence" value="ECO:0007669"/>
    <property type="project" value="UniProtKB-EC"/>
</dbReference>
<dbReference type="SUPFAM" id="SSF52518">
    <property type="entry name" value="Thiamin diphosphate-binding fold (THDP-binding)"/>
    <property type="match status" value="2"/>
</dbReference>
<dbReference type="PANTHER" id="PTHR18968">
    <property type="entry name" value="THIAMINE PYROPHOSPHATE ENZYMES"/>
    <property type="match status" value="1"/>
</dbReference>
<name>A0A2C9D0W9_9HYPH</name>
<evidence type="ECO:0000313" key="6">
    <source>
        <dbReference type="Proteomes" id="UP000223606"/>
    </source>
</evidence>
<reference evidence="6" key="1">
    <citation type="submission" date="2017-09" db="EMBL/GenBank/DDBJ databases">
        <title>Genome sequence of Nannocystis excedens DSM 71.</title>
        <authorList>
            <person name="Blom J."/>
        </authorList>
    </citation>
    <scope>NUCLEOTIDE SEQUENCE [LARGE SCALE GENOMIC DNA]</scope>
    <source>
        <strain evidence="6">type strain: E19</strain>
    </source>
</reference>
<dbReference type="GO" id="GO:0009097">
    <property type="term" value="P:isoleucine biosynthetic process"/>
    <property type="evidence" value="ECO:0007669"/>
    <property type="project" value="TreeGrafter"/>
</dbReference>
<dbReference type="Gene3D" id="3.40.50.1220">
    <property type="entry name" value="TPP-binding domain"/>
    <property type="match status" value="1"/>
</dbReference>
<dbReference type="GO" id="GO:0005948">
    <property type="term" value="C:acetolactate synthase complex"/>
    <property type="evidence" value="ECO:0007669"/>
    <property type="project" value="TreeGrafter"/>
</dbReference>
<dbReference type="GO" id="GO:0016874">
    <property type="term" value="F:ligase activity"/>
    <property type="evidence" value="ECO:0007669"/>
    <property type="project" value="UniProtKB-KW"/>
</dbReference>
<comment type="similarity">
    <text evidence="1">Belongs to the TPP enzyme family.</text>
</comment>
<dbReference type="RefSeq" id="WP_099553784.1">
    <property type="nucleotide sequence ID" value="NZ_LT960614.1"/>
</dbReference>
<dbReference type="InterPro" id="IPR029061">
    <property type="entry name" value="THDP-binding"/>
</dbReference>
<dbReference type="PANTHER" id="PTHR18968:SF13">
    <property type="entry name" value="ACETOLACTATE SYNTHASE CATALYTIC SUBUNIT, MITOCHONDRIAL"/>
    <property type="match status" value="1"/>
</dbReference>
<evidence type="ECO:0000259" key="4">
    <source>
        <dbReference type="Pfam" id="PF02776"/>
    </source>
</evidence>
<dbReference type="GO" id="GO:0030976">
    <property type="term" value="F:thiamine pyrophosphate binding"/>
    <property type="evidence" value="ECO:0007669"/>
    <property type="project" value="InterPro"/>
</dbReference>
<dbReference type="InterPro" id="IPR011766">
    <property type="entry name" value="TPP_enzyme_TPP-bd"/>
</dbReference>
<dbReference type="OrthoDB" id="4494979at2"/>
<dbReference type="EMBL" id="LT960614">
    <property type="protein sequence ID" value="SON53884.1"/>
    <property type="molecule type" value="Genomic_DNA"/>
</dbReference>
<dbReference type="InterPro" id="IPR029035">
    <property type="entry name" value="DHS-like_NAD/FAD-binding_dom"/>
</dbReference>
<dbReference type="GO" id="GO:0050660">
    <property type="term" value="F:flavin adenine dinucleotide binding"/>
    <property type="evidence" value="ECO:0007669"/>
    <property type="project" value="TreeGrafter"/>
</dbReference>
<accession>A0A2C9D0W9</accession>
<dbReference type="CDD" id="cd07035">
    <property type="entry name" value="TPP_PYR_POX_like"/>
    <property type="match status" value="1"/>
</dbReference>
<dbReference type="InterPro" id="IPR045229">
    <property type="entry name" value="TPP_enz"/>
</dbReference>
<proteinExistence type="inferred from homology"/>
<dbReference type="AlphaFoldDB" id="A0A2C9D0W9"/>
<dbReference type="Pfam" id="PF02776">
    <property type="entry name" value="TPP_enzyme_N"/>
    <property type="match status" value="1"/>
</dbReference>
<evidence type="ECO:0000256" key="1">
    <source>
        <dbReference type="ARBA" id="ARBA00007812"/>
    </source>
</evidence>
<keyword evidence="5" id="KW-0456">Lyase</keyword>
<dbReference type="GO" id="GO:0009099">
    <property type="term" value="P:L-valine biosynthetic process"/>
    <property type="evidence" value="ECO:0007669"/>
    <property type="project" value="TreeGrafter"/>
</dbReference>
<evidence type="ECO:0000256" key="2">
    <source>
        <dbReference type="ARBA" id="ARBA00023052"/>
    </source>
</evidence>
<organism evidence="5 6">
    <name type="scientific">Hartmannibacter diazotrophicus</name>
    <dbReference type="NCBI Taxonomy" id="1482074"/>
    <lineage>
        <taxon>Bacteria</taxon>
        <taxon>Pseudomonadati</taxon>
        <taxon>Pseudomonadota</taxon>
        <taxon>Alphaproteobacteria</taxon>
        <taxon>Hyphomicrobiales</taxon>
        <taxon>Pleomorphomonadaceae</taxon>
        <taxon>Hartmannibacter</taxon>
    </lineage>
</organism>
<dbReference type="KEGG" id="hdi:HDIA_0343"/>
<feature type="domain" description="Thiamine pyrophosphate enzyme N-terminal TPP-binding" evidence="4">
    <location>
        <begin position="7"/>
        <end position="112"/>
    </location>
</feature>